<evidence type="ECO:0000313" key="3">
    <source>
        <dbReference type="Proteomes" id="UP000652219"/>
    </source>
</evidence>
<proteinExistence type="predicted"/>
<accession>A0A8H6IMJ9</accession>
<reference evidence="2 3" key="1">
    <citation type="journal article" date="2020" name="Phytopathology">
        <title>Genome Sequence Resources of Colletotrichum truncatum, C. plurivorum, C. musicola, and C. sojae: Four Species Pathogenic to Soybean (Glycine max).</title>
        <authorList>
            <person name="Rogerio F."/>
            <person name="Boufleur T.R."/>
            <person name="Ciampi-Guillardi M."/>
            <person name="Sukno S.A."/>
            <person name="Thon M.R."/>
            <person name="Massola Junior N.S."/>
            <person name="Baroncelli R."/>
        </authorList>
    </citation>
    <scope>NUCLEOTIDE SEQUENCE [LARGE SCALE GENOMIC DNA]</scope>
    <source>
        <strain evidence="2 3">LFN0009</strain>
    </source>
</reference>
<feature type="region of interest" description="Disordered" evidence="1">
    <location>
        <begin position="80"/>
        <end position="116"/>
    </location>
</feature>
<sequence>MRLIRKVDTPKPTGPTHRPPRMTEVKSKLAREGKQNLQFPTRLFQGLGQDKKRGAARLLLLYGGAGAVARNDVNAGSKLWSHHDRDRRGLSKESGATLSSERSLEPLGRKKRRLEGSVEQWDDGIAQRLCRSDGRDHPRRLVPNG</sequence>
<feature type="region of interest" description="Disordered" evidence="1">
    <location>
        <begin position="1"/>
        <end position="23"/>
    </location>
</feature>
<evidence type="ECO:0000313" key="2">
    <source>
        <dbReference type="EMBL" id="KAF6786827.1"/>
    </source>
</evidence>
<evidence type="ECO:0000256" key="1">
    <source>
        <dbReference type="SAM" id="MobiDB-lite"/>
    </source>
</evidence>
<dbReference type="AlphaFoldDB" id="A0A8H6IMJ9"/>
<gene>
    <name evidence="2" type="ORF">CSOJ01_15343</name>
</gene>
<comment type="caution">
    <text evidence="2">The sequence shown here is derived from an EMBL/GenBank/DDBJ whole genome shotgun (WGS) entry which is preliminary data.</text>
</comment>
<dbReference type="Proteomes" id="UP000652219">
    <property type="component" value="Unassembled WGS sequence"/>
</dbReference>
<feature type="compositionally biased region" description="Basic and acidic residues" evidence="1">
    <location>
        <begin position="81"/>
        <end position="91"/>
    </location>
</feature>
<name>A0A8H6IMJ9_9PEZI</name>
<protein>
    <submittedName>
        <fullName evidence="2">Uncharacterized protein</fullName>
    </submittedName>
</protein>
<keyword evidence="3" id="KW-1185">Reference proteome</keyword>
<dbReference type="EMBL" id="WIGN01000623">
    <property type="protein sequence ID" value="KAF6786827.1"/>
    <property type="molecule type" value="Genomic_DNA"/>
</dbReference>
<organism evidence="2 3">
    <name type="scientific">Colletotrichum sojae</name>
    <dbReference type="NCBI Taxonomy" id="2175907"/>
    <lineage>
        <taxon>Eukaryota</taxon>
        <taxon>Fungi</taxon>
        <taxon>Dikarya</taxon>
        <taxon>Ascomycota</taxon>
        <taxon>Pezizomycotina</taxon>
        <taxon>Sordariomycetes</taxon>
        <taxon>Hypocreomycetidae</taxon>
        <taxon>Glomerellales</taxon>
        <taxon>Glomerellaceae</taxon>
        <taxon>Colletotrichum</taxon>
        <taxon>Colletotrichum orchidearum species complex</taxon>
    </lineage>
</organism>